<evidence type="ECO:0000313" key="6">
    <source>
        <dbReference type="EMBL" id="EAU90010.2"/>
    </source>
</evidence>
<feature type="repeat" description="ANK" evidence="3">
    <location>
        <begin position="687"/>
        <end position="711"/>
    </location>
</feature>
<evidence type="ECO:0000259" key="5">
    <source>
        <dbReference type="Pfam" id="PF24883"/>
    </source>
</evidence>
<dbReference type="InterPro" id="IPR027417">
    <property type="entry name" value="P-loop_NTPase"/>
</dbReference>
<dbReference type="PANTHER" id="PTHR24173">
    <property type="entry name" value="ANKYRIN REPEAT CONTAINING"/>
    <property type="match status" value="1"/>
</dbReference>
<evidence type="ECO:0000256" key="1">
    <source>
        <dbReference type="ARBA" id="ARBA00022737"/>
    </source>
</evidence>
<dbReference type="SUPFAM" id="SSF48403">
    <property type="entry name" value="Ankyrin repeat"/>
    <property type="match status" value="3"/>
</dbReference>
<evidence type="ECO:0000313" key="7">
    <source>
        <dbReference type="Proteomes" id="UP000001861"/>
    </source>
</evidence>
<dbReference type="PROSITE" id="PS50297">
    <property type="entry name" value="ANK_REP_REGION"/>
    <property type="match status" value="1"/>
</dbReference>
<dbReference type="VEuPathDB" id="FungiDB:CC1G_05926"/>
<feature type="region of interest" description="Disordered" evidence="4">
    <location>
        <begin position="90"/>
        <end position="113"/>
    </location>
</feature>
<dbReference type="InterPro" id="IPR056884">
    <property type="entry name" value="NPHP3-like_N"/>
</dbReference>
<dbReference type="OMA" id="CNPEKEI"/>
<dbReference type="SMART" id="SM00248">
    <property type="entry name" value="ANK"/>
    <property type="match status" value="14"/>
</dbReference>
<keyword evidence="2 3" id="KW-0040">ANK repeat</keyword>
<name>A8NAH5_COPC7</name>
<dbReference type="InterPro" id="IPR036770">
    <property type="entry name" value="Ankyrin_rpt-contain_sf"/>
</dbReference>
<accession>A8NAH5</accession>
<dbReference type="AlphaFoldDB" id="A8NAH5"/>
<dbReference type="eggNOG" id="KOG0504">
    <property type="taxonomic scope" value="Eukaryota"/>
</dbReference>
<feature type="domain" description="Nephrocystin 3-like N-terminal" evidence="5">
    <location>
        <begin position="149"/>
        <end position="295"/>
    </location>
</feature>
<dbReference type="RefSeq" id="XP_001831827.2">
    <property type="nucleotide sequence ID" value="XM_001831775.2"/>
</dbReference>
<dbReference type="InParanoid" id="A8NAH5"/>
<dbReference type="Gene3D" id="1.25.40.20">
    <property type="entry name" value="Ankyrin repeat-containing domain"/>
    <property type="match status" value="3"/>
</dbReference>
<dbReference type="EMBL" id="AACS02000007">
    <property type="protein sequence ID" value="EAU90010.2"/>
    <property type="molecule type" value="Genomic_DNA"/>
</dbReference>
<comment type="caution">
    <text evidence="6">The sequence shown here is derived from an EMBL/GenBank/DDBJ whole genome shotgun (WGS) entry which is preliminary data.</text>
</comment>
<dbReference type="PANTHER" id="PTHR24173:SF74">
    <property type="entry name" value="ANKYRIN REPEAT DOMAIN-CONTAINING PROTEIN 16"/>
    <property type="match status" value="1"/>
</dbReference>
<dbReference type="Pfam" id="PF12796">
    <property type="entry name" value="Ank_2"/>
    <property type="match status" value="3"/>
</dbReference>
<proteinExistence type="predicted"/>
<dbReference type="Pfam" id="PF00023">
    <property type="entry name" value="Ank"/>
    <property type="match status" value="1"/>
</dbReference>
<dbReference type="PROSITE" id="PS50088">
    <property type="entry name" value="ANK_REPEAT"/>
    <property type="match status" value="2"/>
</dbReference>
<feature type="compositionally biased region" description="Basic and acidic residues" evidence="4">
    <location>
        <begin position="90"/>
        <end position="102"/>
    </location>
</feature>
<evidence type="ECO:0000256" key="4">
    <source>
        <dbReference type="SAM" id="MobiDB-lite"/>
    </source>
</evidence>
<dbReference type="Gene3D" id="3.40.50.300">
    <property type="entry name" value="P-loop containing nucleotide triphosphate hydrolases"/>
    <property type="match status" value="1"/>
</dbReference>
<feature type="repeat" description="ANK" evidence="3">
    <location>
        <begin position="721"/>
        <end position="754"/>
    </location>
</feature>
<dbReference type="SUPFAM" id="SSF52540">
    <property type="entry name" value="P-loop containing nucleoside triphosphate hydrolases"/>
    <property type="match status" value="1"/>
</dbReference>
<dbReference type="HOGENOM" id="CLU_000288_34_23_1"/>
<dbReference type="Proteomes" id="UP000001861">
    <property type="component" value="Unassembled WGS sequence"/>
</dbReference>
<dbReference type="InterPro" id="IPR002110">
    <property type="entry name" value="Ankyrin_rpt"/>
</dbReference>
<evidence type="ECO:0000256" key="2">
    <source>
        <dbReference type="ARBA" id="ARBA00023043"/>
    </source>
</evidence>
<protein>
    <submittedName>
        <fullName evidence="6">Ankyrin repeat domain-containing protein 50</fullName>
    </submittedName>
</protein>
<dbReference type="OrthoDB" id="7464126at2759"/>
<evidence type="ECO:0000256" key="3">
    <source>
        <dbReference type="PROSITE-ProRule" id="PRU00023"/>
    </source>
</evidence>
<reference evidence="6 7" key="1">
    <citation type="journal article" date="2010" name="Proc. Natl. Acad. Sci. U.S.A.">
        <title>Insights into evolution of multicellular fungi from the assembled chromosomes of the mushroom Coprinopsis cinerea (Coprinus cinereus).</title>
        <authorList>
            <person name="Stajich J.E."/>
            <person name="Wilke S.K."/>
            <person name="Ahren D."/>
            <person name="Au C.H."/>
            <person name="Birren B.W."/>
            <person name="Borodovsky M."/>
            <person name="Burns C."/>
            <person name="Canback B."/>
            <person name="Casselton L.A."/>
            <person name="Cheng C.K."/>
            <person name="Deng J."/>
            <person name="Dietrich F.S."/>
            <person name="Fargo D.C."/>
            <person name="Farman M.L."/>
            <person name="Gathman A.C."/>
            <person name="Goldberg J."/>
            <person name="Guigo R."/>
            <person name="Hoegger P.J."/>
            <person name="Hooker J.B."/>
            <person name="Huggins A."/>
            <person name="James T.Y."/>
            <person name="Kamada T."/>
            <person name="Kilaru S."/>
            <person name="Kodira C."/>
            <person name="Kues U."/>
            <person name="Kupfer D."/>
            <person name="Kwan H.S."/>
            <person name="Lomsadze A."/>
            <person name="Li W."/>
            <person name="Lilly W.W."/>
            <person name="Ma L.J."/>
            <person name="Mackey A.J."/>
            <person name="Manning G."/>
            <person name="Martin F."/>
            <person name="Muraguchi H."/>
            <person name="Natvig D.O."/>
            <person name="Palmerini H."/>
            <person name="Ramesh M.A."/>
            <person name="Rehmeyer C.J."/>
            <person name="Roe B.A."/>
            <person name="Shenoy N."/>
            <person name="Stanke M."/>
            <person name="Ter-Hovhannisyan V."/>
            <person name="Tunlid A."/>
            <person name="Velagapudi R."/>
            <person name="Vision T.J."/>
            <person name="Zeng Q."/>
            <person name="Zolan M.E."/>
            <person name="Pukkila P.J."/>
        </authorList>
    </citation>
    <scope>NUCLEOTIDE SEQUENCE [LARGE SCALE GENOMIC DNA]</scope>
    <source>
        <strain evidence="7">Okayama-7 / 130 / ATCC MYA-4618 / FGSC 9003</strain>
    </source>
</reference>
<organism evidence="6 7">
    <name type="scientific">Coprinopsis cinerea (strain Okayama-7 / 130 / ATCC MYA-4618 / FGSC 9003)</name>
    <name type="common">Inky cap fungus</name>
    <name type="synonym">Hormographiella aspergillata</name>
    <dbReference type="NCBI Taxonomy" id="240176"/>
    <lineage>
        <taxon>Eukaryota</taxon>
        <taxon>Fungi</taxon>
        <taxon>Dikarya</taxon>
        <taxon>Basidiomycota</taxon>
        <taxon>Agaricomycotina</taxon>
        <taxon>Agaricomycetes</taxon>
        <taxon>Agaricomycetidae</taxon>
        <taxon>Agaricales</taxon>
        <taxon>Agaricineae</taxon>
        <taxon>Psathyrellaceae</taxon>
        <taxon>Coprinopsis</taxon>
    </lineage>
</organism>
<sequence length="1142" mass="127026">MDLGSLGRPRQRGDAGPFDEMALRGTLWGSHAQFELLPMNANDNDTFNIARAQTTSSNVISIAQNSGVSRSTIAVGDVHQVIFNVSRAPDDQSRLKEPDIPRGDVNSHPGSTAEREAQQLLAKTLSDWLFHGTNFRAIHIENLEKWTRGTLAWFLESDWYQAWKDGPDRIIWGTGMPGAGKTVLASRTIHDIEEYKAASDAKICIVYAYFRHADSLTTKETLEGFIQQFLECDPSLSSIVEPLYSHHHHYKTRPTLDELLDVLKQLESHFDIVFYVLDGVDDTRVETQIGLVRAIKVLKGKFALTSQPLKRLESGLPSARMYEVVAKAFDIETFVAHRIEENPALRTLLDEHDYVQQATSQIVERSNGMFLHASLQLENLEHCLSTSTIQRSLEQLPEGLDNMYAVIVGRIQDQPSESADVGMRALVWLVFGRECFTASELCHALAICPETGVFEETRMVKDSALISACCGLVKIEKDTGIVQLIHSTAFDALKTILAQRLPNPHSLLFNVTSRQLLAFGIPNNSGKLKTKMDLDAALHQHPILPYSYRHWADHALECLSCHEFSEVVLEFIRKCHSFPYVFARYTGRSDGLDYLSPIHIVARHGFHGLLLPLSLGAPKGWATLRTIGEHMSTPLMIASQYGQEEVVERLLEYNNRLRSGIGCMSLLLLRLGPCPFATKTVNLQDDKGRTALMYASANGHTGIVQRLLEQGKLDPNIRDKSGWTALMHASSEGHLDIVLRLMGYRGLHVNVVDGEGWSAVFHALWRGHEEIVQHLLGFRDVQVGGTDKAGRTALMCAIGSRRRSLVSQILGRPDTEINARDHKGWTALMYASNEGLEHIVEDLLRHADIQTNLKDDTGRTALIFASSNGHTGVVRRLIRHASTLVNLPDREGKTALIHASLNGRGETVEELLGHSAVQVNLKDKHDRRTALMYAARDNHEDAVRALLSHPHIRANEQDRLGWTALMLAARNGHSGTVKPLLQHKPILVNVEARHGWTALIYASMNACEGVAKQLLEHHDIDVNRKDNKGRTALIYASMTGRDAIVQSLVDHKDTKVNLEDDEGKTCLMYALMRGHDDAAQILQLKDAIVPVRIDNGGIAMVIAALKGDPEFVYLLETAGVKLLQSPKKKLSSLDSVFCISSK</sequence>
<dbReference type="GeneID" id="6008303"/>
<keyword evidence="1" id="KW-0677">Repeat</keyword>
<dbReference type="KEGG" id="cci:CC1G_05926"/>
<dbReference type="Pfam" id="PF24883">
    <property type="entry name" value="NPHP3_N"/>
    <property type="match status" value="1"/>
</dbReference>
<keyword evidence="7" id="KW-1185">Reference proteome</keyword>
<gene>
    <name evidence="6" type="ORF">CC1G_05926</name>
</gene>